<dbReference type="Proteomes" id="UP000034380">
    <property type="component" value="Unassembled WGS sequence"/>
</dbReference>
<dbReference type="EMBL" id="LCBQ01000027">
    <property type="protein sequence ID" value="KKS12961.1"/>
    <property type="molecule type" value="Genomic_DNA"/>
</dbReference>
<keyword evidence="2" id="KW-0812">Transmembrane</keyword>
<name>A0A0G0YTI4_9BACT</name>
<organism evidence="4 5">
    <name type="scientific">Candidatus Yanofskybacteria bacterium GW2011_GWA1_41_6</name>
    <dbReference type="NCBI Taxonomy" id="1619020"/>
    <lineage>
        <taxon>Bacteria</taxon>
        <taxon>Candidatus Yanofskyibacteriota</taxon>
    </lineage>
</organism>
<protein>
    <submittedName>
        <fullName evidence="4">Transcriptional regulator</fullName>
    </submittedName>
</protein>
<dbReference type="InterPro" id="IPR004474">
    <property type="entry name" value="LytR_CpsA_psr"/>
</dbReference>
<accession>A0A0G0YTI4</accession>
<evidence type="ECO:0000313" key="5">
    <source>
        <dbReference type="Proteomes" id="UP000034380"/>
    </source>
</evidence>
<reference evidence="4 5" key="1">
    <citation type="journal article" date="2015" name="Nature">
        <title>rRNA introns, odd ribosomes, and small enigmatic genomes across a large radiation of phyla.</title>
        <authorList>
            <person name="Brown C.T."/>
            <person name="Hug L.A."/>
            <person name="Thomas B.C."/>
            <person name="Sharon I."/>
            <person name="Castelle C.J."/>
            <person name="Singh A."/>
            <person name="Wilkins M.J."/>
            <person name="Williams K.H."/>
            <person name="Banfield J.F."/>
        </authorList>
    </citation>
    <scope>NUCLEOTIDE SEQUENCE [LARGE SCALE GENOMIC DNA]</scope>
</reference>
<dbReference type="AlphaFoldDB" id="A0A0G0YTI4"/>
<dbReference type="InterPro" id="IPR050922">
    <property type="entry name" value="LytR/CpsA/Psr_CW_biosynth"/>
</dbReference>
<gene>
    <name evidence="4" type="ORF">UU70_C0027G0010</name>
</gene>
<dbReference type="NCBIfam" id="TIGR00350">
    <property type="entry name" value="lytR_cpsA_psr"/>
    <property type="match status" value="1"/>
</dbReference>
<comment type="caution">
    <text evidence="4">The sequence shown here is derived from an EMBL/GenBank/DDBJ whole genome shotgun (WGS) entry which is preliminary data.</text>
</comment>
<dbReference type="PANTHER" id="PTHR33392">
    <property type="entry name" value="POLYISOPRENYL-TEICHOIC ACID--PEPTIDOGLYCAN TEICHOIC ACID TRANSFERASE TAGU"/>
    <property type="match status" value="1"/>
</dbReference>
<evidence type="ECO:0000259" key="3">
    <source>
        <dbReference type="Pfam" id="PF03816"/>
    </source>
</evidence>
<sequence length="345" mass="39213">MVYLNNQHNFIQSDFNEKPKFNKKRLGVIVLILFLAAIGYFSFALGSRSNTIEVQNESAPFWQKVASIFNLSPEPVDPDYIMPVEEPDRFDILVLGLRGEDDPDAKDGGALLTDTMMVLSFDKITKKASLISIPRDLYVKIGKNKKDKINTTYENGGLNFTKELVSKITGVYIDKAVVLDFSSFEKIIDQVGGIDITLAQPFEEKQQWGFEFSLPAGSNHLNGKDALYYARSRFSSNDFDRSRRQQEVIFALKDKLTNLNFWSDPLKTISVLNSIRSNIKTDVNIWNTKELLDLAKEAGTSGKIKKFVMTTDNLLYESRAKEAYILLPKGDNFMQIKQLFQDIIK</sequence>
<feature type="domain" description="Cell envelope-related transcriptional attenuator" evidence="3">
    <location>
        <begin position="113"/>
        <end position="256"/>
    </location>
</feature>
<dbReference type="Gene3D" id="3.40.630.190">
    <property type="entry name" value="LCP protein"/>
    <property type="match status" value="1"/>
</dbReference>
<feature type="transmembrane region" description="Helical" evidence="2">
    <location>
        <begin position="26"/>
        <end position="46"/>
    </location>
</feature>
<proteinExistence type="inferred from homology"/>
<evidence type="ECO:0000256" key="2">
    <source>
        <dbReference type="SAM" id="Phobius"/>
    </source>
</evidence>
<comment type="similarity">
    <text evidence="1">Belongs to the LytR/CpsA/Psr (LCP) family.</text>
</comment>
<evidence type="ECO:0000313" key="4">
    <source>
        <dbReference type="EMBL" id="KKS12961.1"/>
    </source>
</evidence>
<dbReference type="Pfam" id="PF03816">
    <property type="entry name" value="LytR_cpsA_psr"/>
    <property type="match status" value="1"/>
</dbReference>
<evidence type="ECO:0000256" key="1">
    <source>
        <dbReference type="ARBA" id="ARBA00006068"/>
    </source>
</evidence>
<dbReference type="PANTHER" id="PTHR33392:SF6">
    <property type="entry name" value="POLYISOPRENYL-TEICHOIC ACID--PEPTIDOGLYCAN TEICHOIC ACID TRANSFERASE TAGU"/>
    <property type="match status" value="1"/>
</dbReference>
<keyword evidence="2" id="KW-1133">Transmembrane helix</keyword>
<keyword evidence="2" id="KW-0472">Membrane</keyword>